<evidence type="ECO:0000313" key="5">
    <source>
        <dbReference type="EMBL" id="SEG23904.1"/>
    </source>
</evidence>
<dbReference type="AlphaFoldDB" id="A0A1H5YIT1"/>
<evidence type="ECO:0000256" key="3">
    <source>
        <dbReference type="ARBA" id="ARBA00022729"/>
    </source>
</evidence>
<proteinExistence type="predicted"/>
<comment type="subcellular location">
    <subcellularLocation>
        <location evidence="1">Periplasm</location>
    </subcellularLocation>
</comment>
<dbReference type="EMBL" id="FNUT01000006">
    <property type="protein sequence ID" value="SEG23904.1"/>
    <property type="molecule type" value="Genomic_DNA"/>
</dbReference>
<dbReference type="OrthoDB" id="366726at2"/>
<evidence type="ECO:0000313" key="6">
    <source>
        <dbReference type="Proteomes" id="UP000236731"/>
    </source>
</evidence>
<organism evidence="5 6">
    <name type="scientific">Sphingobacterium lactis</name>
    <dbReference type="NCBI Taxonomy" id="797291"/>
    <lineage>
        <taxon>Bacteria</taxon>
        <taxon>Pseudomonadati</taxon>
        <taxon>Bacteroidota</taxon>
        <taxon>Sphingobacteriia</taxon>
        <taxon>Sphingobacteriales</taxon>
        <taxon>Sphingobacteriaceae</taxon>
        <taxon>Sphingobacterium</taxon>
    </lineage>
</organism>
<dbReference type="PANTHER" id="PTHR30006">
    <property type="entry name" value="THIAMINE-BINDING PERIPLASMIC PROTEIN-RELATED"/>
    <property type="match status" value="1"/>
</dbReference>
<sequence length="344" mass="39947">MNYQNEQSALDALYALAKEEQQRTKKQFLVWAGGDAPNQQDQLYQQFKKRFPGIDFEIIVDLSKYHDLKVYEQLNDGFLEPDVVMLQTMNDFENWKKMGVLEAFKPEGFEHIREGYSDPEGYFMGAFIFAFLPQYAKEGLDFVPTNYGDFLKPVFKDKLVLTPPHDDDAVLYVFDHIIKKYGEDYLDDLKKQNPTFVRGTAAPAALVGQKGFLGNIVGYPTYPDQPSQSFIPEDDFFITWPQRAAMFKLTKNKAIARLFLSYLASHEFQSSRGTWSTRTDVTELGGLNPLEQYKNTDPLDFIVWMRDREHIHELREKFIAKFGPVKGESPLKDPRLFRVYYNTL</sequence>
<dbReference type="Gene3D" id="3.40.190.10">
    <property type="entry name" value="Periplasmic binding protein-like II"/>
    <property type="match status" value="2"/>
</dbReference>
<dbReference type="Proteomes" id="UP000236731">
    <property type="component" value="Unassembled WGS sequence"/>
</dbReference>
<accession>A0A1H5YIT1</accession>
<dbReference type="GO" id="GO:0030288">
    <property type="term" value="C:outer membrane-bounded periplasmic space"/>
    <property type="evidence" value="ECO:0007669"/>
    <property type="project" value="TreeGrafter"/>
</dbReference>
<dbReference type="PANTHER" id="PTHR30006:SF3">
    <property type="entry name" value="THIAMINE-BINDING PERIPLASMIC PROTEIN"/>
    <property type="match status" value="1"/>
</dbReference>
<reference evidence="6" key="1">
    <citation type="submission" date="2016-10" db="EMBL/GenBank/DDBJ databases">
        <authorList>
            <person name="Varghese N."/>
            <person name="Submissions S."/>
        </authorList>
    </citation>
    <scope>NUCLEOTIDE SEQUENCE [LARGE SCALE GENOMIC DNA]</scope>
    <source>
        <strain evidence="6">DSM 22361</strain>
    </source>
</reference>
<dbReference type="SUPFAM" id="SSF53850">
    <property type="entry name" value="Periplasmic binding protein-like II"/>
    <property type="match status" value="1"/>
</dbReference>
<evidence type="ECO:0000256" key="2">
    <source>
        <dbReference type="ARBA" id="ARBA00022448"/>
    </source>
</evidence>
<dbReference type="GO" id="GO:0030975">
    <property type="term" value="F:thiamine binding"/>
    <property type="evidence" value="ECO:0007669"/>
    <property type="project" value="TreeGrafter"/>
</dbReference>
<protein>
    <submittedName>
        <fullName evidence="5">ABC-type Fe3+ transport system, substrate-binding protein</fullName>
    </submittedName>
</protein>
<dbReference type="RefSeq" id="WP_103906206.1">
    <property type="nucleotide sequence ID" value="NZ_CP049246.1"/>
</dbReference>
<evidence type="ECO:0000256" key="4">
    <source>
        <dbReference type="ARBA" id="ARBA00022764"/>
    </source>
</evidence>
<dbReference type="GO" id="GO:0030976">
    <property type="term" value="F:thiamine pyrophosphate binding"/>
    <property type="evidence" value="ECO:0007669"/>
    <property type="project" value="TreeGrafter"/>
</dbReference>
<gene>
    <name evidence="5" type="ORF">SAMN05421877_10617</name>
</gene>
<dbReference type="Pfam" id="PF13343">
    <property type="entry name" value="SBP_bac_6"/>
    <property type="match status" value="1"/>
</dbReference>
<keyword evidence="2" id="KW-0813">Transport</keyword>
<evidence type="ECO:0000256" key="1">
    <source>
        <dbReference type="ARBA" id="ARBA00004418"/>
    </source>
</evidence>
<keyword evidence="3" id="KW-0732">Signal</keyword>
<name>A0A1H5YIT1_9SPHI</name>
<dbReference type="GO" id="GO:0015888">
    <property type="term" value="P:thiamine transport"/>
    <property type="evidence" value="ECO:0007669"/>
    <property type="project" value="TreeGrafter"/>
</dbReference>
<keyword evidence="6" id="KW-1185">Reference proteome</keyword>
<keyword evidence="4" id="KW-0574">Periplasm</keyword>